<dbReference type="WBParaSite" id="ACOC_0000904201-mRNA-1">
    <property type="protein sequence ID" value="ACOC_0000904201-mRNA-1"/>
    <property type="gene ID" value="ACOC_0000904201"/>
</dbReference>
<protein>
    <submittedName>
        <fullName evidence="4">General stress protein</fullName>
    </submittedName>
</protein>
<name>A0A0R3PTE8_ANGCS</name>
<dbReference type="EMBL" id="UYYA01004241">
    <property type="protein sequence ID" value="VDM60628.1"/>
    <property type="molecule type" value="Genomic_DNA"/>
</dbReference>
<evidence type="ECO:0000313" key="2">
    <source>
        <dbReference type="EMBL" id="VDM60628.1"/>
    </source>
</evidence>
<dbReference type="Proteomes" id="UP000267027">
    <property type="component" value="Unassembled WGS sequence"/>
</dbReference>
<reference evidence="4" key="1">
    <citation type="submission" date="2017-02" db="UniProtKB">
        <authorList>
            <consortium name="WormBaseParasite"/>
        </authorList>
    </citation>
    <scope>IDENTIFICATION</scope>
</reference>
<accession>A0A0R3PTE8</accession>
<proteinExistence type="predicted"/>
<evidence type="ECO:0000313" key="4">
    <source>
        <dbReference type="WBParaSite" id="ACOC_0000904201-mRNA-1"/>
    </source>
</evidence>
<gene>
    <name evidence="2" type="ORF">ACOC_LOCUS9043</name>
</gene>
<feature type="compositionally biased region" description="Polar residues" evidence="1">
    <location>
        <begin position="11"/>
        <end position="27"/>
    </location>
</feature>
<evidence type="ECO:0000256" key="1">
    <source>
        <dbReference type="SAM" id="MobiDB-lite"/>
    </source>
</evidence>
<reference evidence="2 3" key="2">
    <citation type="submission" date="2018-11" db="EMBL/GenBank/DDBJ databases">
        <authorList>
            <consortium name="Pathogen Informatics"/>
        </authorList>
    </citation>
    <scope>NUCLEOTIDE SEQUENCE [LARGE SCALE GENOMIC DNA]</scope>
    <source>
        <strain evidence="2 3">Costa Rica</strain>
    </source>
</reference>
<keyword evidence="3" id="KW-1185">Reference proteome</keyword>
<organism evidence="4">
    <name type="scientific">Angiostrongylus costaricensis</name>
    <name type="common">Nematode worm</name>
    <dbReference type="NCBI Taxonomy" id="334426"/>
    <lineage>
        <taxon>Eukaryota</taxon>
        <taxon>Metazoa</taxon>
        <taxon>Ecdysozoa</taxon>
        <taxon>Nematoda</taxon>
        <taxon>Chromadorea</taxon>
        <taxon>Rhabditida</taxon>
        <taxon>Rhabditina</taxon>
        <taxon>Rhabditomorpha</taxon>
        <taxon>Strongyloidea</taxon>
        <taxon>Metastrongylidae</taxon>
        <taxon>Angiostrongylus</taxon>
    </lineage>
</organism>
<feature type="region of interest" description="Disordered" evidence="1">
    <location>
        <begin position="1"/>
        <end position="53"/>
    </location>
</feature>
<evidence type="ECO:0000313" key="3">
    <source>
        <dbReference type="Proteomes" id="UP000267027"/>
    </source>
</evidence>
<dbReference type="AlphaFoldDB" id="A0A0R3PTE8"/>
<sequence>MTGICRIPVEGTQSGGRKNGRTNTTIEAMSDAARTSRGRRDQQGGSAWHDGDDRVEFWKRSGVTEKTRRDIKPDRCRP</sequence>